<gene>
    <name evidence="2" type="ORF">SAMN04488115_102614</name>
</gene>
<evidence type="ECO:0000313" key="2">
    <source>
        <dbReference type="EMBL" id="SEF96508.1"/>
    </source>
</evidence>
<proteinExistence type="predicted"/>
<dbReference type="Proteomes" id="UP000236743">
    <property type="component" value="Unassembled WGS sequence"/>
</dbReference>
<name>A0A1H5WAX3_9HYPH</name>
<dbReference type="AlphaFoldDB" id="A0A1H5WAX3"/>
<dbReference type="EMBL" id="FNUY01000002">
    <property type="protein sequence ID" value="SEF96508.1"/>
    <property type="molecule type" value="Genomic_DNA"/>
</dbReference>
<reference evidence="2 3" key="1">
    <citation type="submission" date="2016-10" db="EMBL/GenBank/DDBJ databases">
        <authorList>
            <person name="de Groot N.N."/>
        </authorList>
    </citation>
    <scope>NUCLEOTIDE SEQUENCE [LARGE SCALE GENOMIC DNA]</scope>
    <source>
        <strain evidence="2 3">DSM 26656</strain>
    </source>
</reference>
<accession>A0A1H5WAX3</accession>
<evidence type="ECO:0000313" key="3">
    <source>
        <dbReference type="Proteomes" id="UP000236743"/>
    </source>
</evidence>
<sequence length="92" mass="10119">MDLVAKPTLGADAEAVADDQHSDHQLGIDRRSAGVAVERAQMRPNAGQIDKAIDGAQQMIRRDVPFQAELVEQCLLRNRPLAHHRAALRSDD</sequence>
<evidence type="ECO:0000256" key="1">
    <source>
        <dbReference type="SAM" id="MobiDB-lite"/>
    </source>
</evidence>
<feature type="region of interest" description="Disordered" evidence="1">
    <location>
        <begin position="1"/>
        <end position="26"/>
    </location>
</feature>
<keyword evidence="3" id="KW-1185">Reference proteome</keyword>
<protein>
    <submittedName>
        <fullName evidence="2">Uncharacterized protein</fullName>
    </submittedName>
</protein>
<organism evidence="2 3">
    <name type="scientific">Bosea lathyri</name>
    <dbReference type="NCBI Taxonomy" id="1036778"/>
    <lineage>
        <taxon>Bacteria</taxon>
        <taxon>Pseudomonadati</taxon>
        <taxon>Pseudomonadota</taxon>
        <taxon>Alphaproteobacteria</taxon>
        <taxon>Hyphomicrobiales</taxon>
        <taxon>Boseaceae</taxon>
        <taxon>Bosea</taxon>
    </lineage>
</organism>